<dbReference type="AlphaFoldDB" id="A0A0H2S2B0"/>
<keyword evidence="4" id="KW-1185">Reference proteome</keyword>
<evidence type="ECO:0000313" key="3">
    <source>
        <dbReference type="EMBL" id="KLO18445.1"/>
    </source>
</evidence>
<feature type="compositionally biased region" description="Acidic residues" evidence="1">
    <location>
        <begin position="312"/>
        <end position="332"/>
    </location>
</feature>
<proteinExistence type="predicted"/>
<keyword evidence="2" id="KW-1133">Transmembrane helix</keyword>
<keyword evidence="2" id="KW-0812">Transmembrane</keyword>
<dbReference type="Proteomes" id="UP000053477">
    <property type="component" value="Unassembled WGS sequence"/>
</dbReference>
<reference evidence="3 4" key="1">
    <citation type="submission" date="2015-04" db="EMBL/GenBank/DDBJ databases">
        <title>Complete genome sequence of Schizopora paradoxa KUC8140, a cosmopolitan wood degrader in East Asia.</title>
        <authorList>
            <consortium name="DOE Joint Genome Institute"/>
            <person name="Min B."/>
            <person name="Park H."/>
            <person name="Jang Y."/>
            <person name="Kim J.-J."/>
            <person name="Kim K.H."/>
            <person name="Pangilinan J."/>
            <person name="Lipzen A."/>
            <person name="Riley R."/>
            <person name="Grigoriev I.V."/>
            <person name="Spatafora J.W."/>
            <person name="Choi I.-G."/>
        </authorList>
    </citation>
    <scope>NUCLEOTIDE SEQUENCE [LARGE SCALE GENOMIC DNA]</scope>
    <source>
        <strain evidence="3 4">KUC8140</strain>
    </source>
</reference>
<gene>
    <name evidence="3" type="ORF">SCHPADRAFT_886158</name>
</gene>
<feature type="region of interest" description="Disordered" evidence="1">
    <location>
        <begin position="224"/>
        <end position="360"/>
    </location>
</feature>
<feature type="region of interest" description="Disordered" evidence="1">
    <location>
        <begin position="179"/>
        <end position="206"/>
    </location>
</feature>
<dbReference type="EMBL" id="KQ085894">
    <property type="protein sequence ID" value="KLO18445.1"/>
    <property type="molecule type" value="Genomic_DNA"/>
</dbReference>
<dbReference type="InParanoid" id="A0A0H2S2B0"/>
<feature type="transmembrane region" description="Helical" evidence="2">
    <location>
        <begin position="20"/>
        <end position="39"/>
    </location>
</feature>
<feature type="compositionally biased region" description="Pro residues" evidence="1">
    <location>
        <begin position="239"/>
        <end position="249"/>
    </location>
</feature>
<organism evidence="3 4">
    <name type="scientific">Schizopora paradoxa</name>
    <dbReference type="NCBI Taxonomy" id="27342"/>
    <lineage>
        <taxon>Eukaryota</taxon>
        <taxon>Fungi</taxon>
        <taxon>Dikarya</taxon>
        <taxon>Basidiomycota</taxon>
        <taxon>Agaricomycotina</taxon>
        <taxon>Agaricomycetes</taxon>
        <taxon>Hymenochaetales</taxon>
        <taxon>Schizoporaceae</taxon>
        <taxon>Schizopora</taxon>
    </lineage>
</organism>
<keyword evidence="2" id="KW-0472">Membrane</keyword>
<sequence length="360" mass="37563">MSSTANTSSSPPSLAISPSVATIFLCAGGTLFLVSGLIIRSAEFSAQLTIFLASSYAGSCFMLSTLPSFSLVAVDHEEPTRTHYVVLRGKKPGVFEDPITFALSIHGVHDAIHAEYTSLGRALERFEQAKRDGLVEKVEVEDLKGKKVEDSAGTQRAHAAQAAGDVFGILKIPQSKASTATPAIGSHPRNECRTFGANAGTQSSANPASKFTFRVAFSPAFSPTRAHRQLSASDSPATPSSPSPPPPSFHPINPLKAPLSGIPTEVDSESERDSFLSLYQSDNDSDKENVDPSTAYQGDADEEGETIPLTDLESEAALDGEGEGEASLDGEGEGGAVLDGEGDAALEGEQGYVSSGSVEA</sequence>
<accession>A0A0H2S2B0</accession>
<evidence type="ECO:0000313" key="4">
    <source>
        <dbReference type="Proteomes" id="UP000053477"/>
    </source>
</evidence>
<protein>
    <submittedName>
        <fullName evidence="3">Uncharacterized protein</fullName>
    </submittedName>
</protein>
<name>A0A0H2S2B0_9AGAM</name>
<evidence type="ECO:0000256" key="2">
    <source>
        <dbReference type="SAM" id="Phobius"/>
    </source>
</evidence>
<evidence type="ECO:0000256" key="1">
    <source>
        <dbReference type="SAM" id="MobiDB-lite"/>
    </source>
</evidence>
<feature type="transmembrane region" description="Helical" evidence="2">
    <location>
        <begin position="51"/>
        <end position="74"/>
    </location>
</feature>